<reference evidence="4" key="1">
    <citation type="submission" date="2010-08" db="EMBL/GenBank/DDBJ databases">
        <authorList>
            <consortium name="Caenorhabditis japonica Sequencing Consortium"/>
            <person name="Wilson R.K."/>
        </authorList>
    </citation>
    <scope>NUCLEOTIDE SEQUENCE [LARGE SCALE GENOMIC DNA]</scope>
    <source>
        <strain evidence="4">DF5081</strain>
    </source>
</reference>
<dbReference type="PANTHER" id="PTHR35855:SF1">
    <property type="entry name" value="CUB DOMAIN-CONTAINING PROTEIN-RELATED"/>
    <property type="match status" value="1"/>
</dbReference>
<feature type="transmembrane region" description="Helical" evidence="1">
    <location>
        <begin position="169"/>
        <end position="191"/>
    </location>
</feature>
<keyword evidence="2" id="KW-0732">Signal</keyword>
<evidence type="ECO:0000256" key="2">
    <source>
        <dbReference type="SAM" id="SignalP"/>
    </source>
</evidence>
<keyword evidence="1" id="KW-1133">Transmembrane helix</keyword>
<reference evidence="3" key="2">
    <citation type="submission" date="2022-06" db="UniProtKB">
        <authorList>
            <consortium name="EnsemblMetazoa"/>
        </authorList>
    </citation>
    <scope>IDENTIFICATION</scope>
    <source>
        <strain evidence="3">DF5081</strain>
    </source>
</reference>
<organism evidence="3 4">
    <name type="scientific">Caenorhabditis japonica</name>
    <dbReference type="NCBI Taxonomy" id="281687"/>
    <lineage>
        <taxon>Eukaryota</taxon>
        <taxon>Metazoa</taxon>
        <taxon>Ecdysozoa</taxon>
        <taxon>Nematoda</taxon>
        <taxon>Chromadorea</taxon>
        <taxon>Rhabditida</taxon>
        <taxon>Rhabditina</taxon>
        <taxon>Rhabditomorpha</taxon>
        <taxon>Rhabditoidea</taxon>
        <taxon>Rhabditidae</taxon>
        <taxon>Peloderinae</taxon>
        <taxon>Caenorhabditis</taxon>
    </lineage>
</organism>
<dbReference type="Proteomes" id="UP000005237">
    <property type="component" value="Unassembled WGS sequence"/>
</dbReference>
<dbReference type="PANTHER" id="PTHR35855">
    <property type="entry name" value="PROTEIN CBG11437-RELATED"/>
    <property type="match status" value="1"/>
</dbReference>
<protein>
    <submittedName>
        <fullName evidence="3">Uncharacterized protein</fullName>
    </submittedName>
</protein>
<keyword evidence="1" id="KW-0472">Membrane</keyword>
<evidence type="ECO:0000256" key="1">
    <source>
        <dbReference type="SAM" id="Phobius"/>
    </source>
</evidence>
<sequence length="242" mass="26874">MLSKLILLSYVFFQLAFASGHLRLEITASNDCTVRLLAGNVAKNIALKLGQEHTVVFHPLRNEHLLNLRIQLHGFDTQMEDFEMTESQMKAKSFVFGELVILVRSIFKCNRGFYGENCTYSANITSTSTMLPSTTVANSTASTITTVTSTTTTTVSPKTEKTITKSSSFPLVAILSVLIFLLLATIILISIRLFQNRDQKRVYIQPDCGTPGEKKKDVEMVESPESPRYTAAPHTTLLMTPC</sequence>
<keyword evidence="4" id="KW-1185">Reference proteome</keyword>
<keyword evidence="1" id="KW-0812">Transmembrane</keyword>
<proteinExistence type="predicted"/>
<name>A0A8R1DTN3_CAEJA</name>
<accession>A0A8R1DTN3</accession>
<dbReference type="InterPro" id="IPR053132">
    <property type="entry name" value="Mesendoderm_Regulator"/>
</dbReference>
<feature type="chain" id="PRO_5035839067" evidence="2">
    <location>
        <begin position="19"/>
        <end position="242"/>
    </location>
</feature>
<dbReference type="AlphaFoldDB" id="A0A8R1DTN3"/>
<evidence type="ECO:0000313" key="4">
    <source>
        <dbReference type="Proteomes" id="UP000005237"/>
    </source>
</evidence>
<evidence type="ECO:0000313" key="3">
    <source>
        <dbReference type="EnsemblMetazoa" id="CJA11575.1"/>
    </source>
</evidence>
<feature type="signal peptide" evidence="2">
    <location>
        <begin position="1"/>
        <end position="18"/>
    </location>
</feature>
<dbReference type="EnsemblMetazoa" id="CJA11575.1">
    <property type="protein sequence ID" value="CJA11575.1"/>
    <property type="gene ID" value="WBGene00130779"/>
</dbReference>